<comment type="caution">
    <text evidence="1">The sequence shown here is derived from an EMBL/GenBank/DDBJ whole genome shotgun (WGS) entry which is preliminary data.</text>
</comment>
<evidence type="ECO:0000313" key="2">
    <source>
        <dbReference type="Proteomes" id="UP000593571"/>
    </source>
</evidence>
<dbReference type="EMBL" id="JACASE010000004">
    <property type="protein sequence ID" value="KAF6474906.1"/>
    <property type="molecule type" value="Genomic_DNA"/>
</dbReference>
<gene>
    <name evidence="1" type="ORF">HJG63_011033</name>
</gene>
<keyword evidence="2" id="KW-1185">Reference proteome</keyword>
<organism evidence="1 2">
    <name type="scientific">Rousettus aegyptiacus</name>
    <name type="common">Egyptian fruit bat</name>
    <name type="synonym">Pteropus aegyptiacus</name>
    <dbReference type="NCBI Taxonomy" id="9407"/>
    <lineage>
        <taxon>Eukaryota</taxon>
        <taxon>Metazoa</taxon>
        <taxon>Chordata</taxon>
        <taxon>Craniata</taxon>
        <taxon>Vertebrata</taxon>
        <taxon>Euteleostomi</taxon>
        <taxon>Mammalia</taxon>
        <taxon>Eutheria</taxon>
        <taxon>Laurasiatheria</taxon>
        <taxon>Chiroptera</taxon>
        <taxon>Yinpterochiroptera</taxon>
        <taxon>Pteropodoidea</taxon>
        <taxon>Pteropodidae</taxon>
        <taxon>Rousettinae</taxon>
        <taxon>Rousettus</taxon>
    </lineage>
</organism>
<name>A0A7J8HRB0_ROUAE</name>
<reference evidence="1 2" key="1">
    <citation type="journal article" date="2020" name="Nature">
        <title>Six reference-quality genomes reveal evolution of bat adaptations.</title>
        <authorList>
            <person name="Jebb D."/>
            <person name="Huang Z."/>
            <person name="Pippel M."/>
            <person name="Hughes G.M."/>
            <person name="Lavrichenko K."/>
            <person name="Devanna P."/>
            <person name="Winkler S."/>
            <person name="Jermiin L.S."/>
            <person name="Skirmuntt E.C."/>
            <person name="Katzourakis A."/>
            <person name="Burkitt-Gray L."/>
            <person name="Ray D.A."/>
            <person name="Sullivan K.A.M."/>
            <person name="Roscito J.G."/>
            <person name="Kirilenko B.M."/>
            <person name="Davalos L.M."/>
            <person name="Corthals A.P."/>
            <person name="Power M.L."/>
            <person name="Jones G."/>
            <person name="Ransome R.D."/>
            <person name="Dechmann D.K.N."/>
            <person name="Locatelli A.G."/>
            <person name="Puechmaille S.J."/>
            <person name="Fedrigo O."/>
            <person name="Jarvis E.D."/>
            <person name="Hiller M."/>
            <person name="Vernes S.C."/>
            <person name="Myers E.W."/>
            <person name="Teeling E.C."/>
        </authorList>
    </citation>
    <scope>NUCLEOTIDE SEQUENCE [LARGE SCALE GENOMIC DNA]</scope>
    <source>
        <strain evidence="1">MRouAeg1</strain>
        <tissue evidence="1">Muscle</tissue>
    </source>
</reference>
<dbReference type="Proteomes" id="UP000593571">
    <property type="component" value="Unassembled WGS sequence"/>
</dbReference>
<protein>
    <submittedName>
        <fullName evidence="1">Uncharacterized protein</fullName>
    </submittedName>
</protein>
<sequence>MPVCTEVHWIFWAHADFLHWSMHPSTSFKCWLLIAHRGPFSGALSLNDWSLPMLGGCASPRPHFRAILRKYLTEMVIQRAGLLDSREDQLCGIICTLELPQGSGRNHSAAKTTALFNSFPTPIP</sequence>
<accession>A0A7J8HRB0</accession>
<proteinExistence type="predicted"/>
<evidence type="ECO:0000313" key="1">
    <source>
        <dbReference type="EMBL" id="KAF6474906.1"/>
    </source>
</evidence>
<dbReference type="AlphaFoldDB" id="A0A7J8HRB0"/>